<accession>A0A0F9PYA6</accession>
<reference evidence="1" key="1">
    <citation type="journal article" date="2015" name="Nature">
        <title>Complex archaea that bridge the gap between prokaryotes and eukaryotes.</title>
        <authorList>
            <person name="Spang A."/>
            <person name="Saw J.H."/>
            <person name="Jorgensen S.L."/>
            <person name="Zaremba-Niedzwiedzka K."/>
            <person name="Martijn J."/>
            <person name="Lind A.E."/>
            <person name="van Eijk R."/>
            <person name="Schleper C."/>
            <person name="Guy L."/>
            <person name="Ettema T.J."/>
        </authorList>
    </citation>
    <scope>NUCLEOTIDE SEQUENCE</scope>
</reference>
<name>A0A0F9PYA6_9ZZZZ</name>
<dbReference type="AlphaFoldDB" id="A0A0F9PYA6"/>
<comment type="caution">
    <text evidence="1">The sequence shown here is derived from an EMBL/GenBank/DDBJ whole genome shotgun (WGS) entry which is preliminary data.</text>
</comment>
<organism evidence="1">
    <name type="scientific">marine sediment metagenome</name>
    <dbReference type="NCBI Taxonomy" id="412755"/>
    <lineage>
        <taxon>unclassified sequences</taxon>
        <taxon>metagenomes</taxon>
        <taxon>ecological metagenomes</taxon>
    </lineage>
</organism>
<gene>
    <name evidence="1" type="ORF">LCGC14_0771630</name>
</gene>
<sequence length="65" mass="7080">MAQKEEVKLNILTAADRASLEKLTGEIAKAEKTIDLLEELGLGVGDMKAKLAWSKKRTAILLEKG</sequence>
<protein>
    <submittedName>
        <fullName evidence="1">Uncharacterized protein</fullName>
    </submittedName>
</protein>
<dbReference type="EMBL" id="LAZR01001953">
    <property type="protein sequence ID" value="KKN36640.1"/>
    <property type="molecule type" value="Genomic_DNA"/>
</dbReference>
<evidence type="ECO:0000313" key="1">
    <source>
        <dbReference type="EMBL" id="KKN36640.1"/>
    </source>
</evidence>
<proteinExistence type="predicted"/>